<feature type="signal peptide" evidence="5">
    <location>
        <begin position="1"/>
        <end position="28"/>
    </location>
</feature>
<evidence type="ECO:0000256" key="3">
    <source>
        <dbReference type="ARBA" id="ARBA00023004"/>
    </source>
</evidence>
<evidence type="ECO:0000256" key="1">
    <source>
        <dbReference type="ARBA" id="ARBA00022617"/>
    </source>
</evidence>
<dbReference type="InterPro" id="IPR036909">
    <property type="entry name" value="Cyt_c-like_dom_sf"/>
</dbReference>
<dbReference type="Gene3D" id="1.10.760.10">
    <property type="entry name" value="Cytochrome c-like domain"/>
    <property type="match status" value="1"/>
</dbReference>
<keyword evidence="5" id="KW-0732">Signal</keyword>
<evidence type="ECO:0000313" key="7">
    <source>
        <dbReference type="EMBL" id="QNF33342.1"/>
    </source>
</evidence>
<evidence type="ECO:0000256" key="5">
    <source>
        <dbReference type="SAM" id="SignalP"/>
    </source>
</evidence>
<accession>A0A7G7G858</accession>
<dbReference type="PANTHER" id="PTHR35008">
    <property type="entry name" value="BLL4482 PROTEIN-RELATED"/>
    <property type="match status" value="1"/>
</dbReference>
<name>A0A7G7G858_9BACT</name>
<dbReference type="InterPro" id="IPR009056">
    <property type="entry name" value="Cyt_c-like_dom"/>
</dbReference>
<evidence type="ECO:0000256" key="2">
    <source>
        <dbReference type="ARBA" id="ARBA00022723"/>
    </source>
</evidence>
<dbReference type="Pfam" id="PF00034">
    <property type="entry name" value="Cytochrom_C"/>
    <property type="match status" value="1"/>
</dbReference>
<reference evidence="7 8" key="1">
    <citation type="journal article" date="2018" name="Int. J. Syst. Evol. Microbiol.">
        <title>Adhaeribacter swui sp. nov., isolated from wet mud.</title>
        <authorList>
            <person name="Kim D.U."/>
            <person name="Kim K.W."/>
            <person name="Kang M.S."/>
            <person name="Kim J.Y."/>
            <person name="Jang J.H."/>
            <person name="Kim M.K."/>
        </authorList>
    </citation>
    <scope>NUCLEOTIDE SEQUENCE [LARGE SCALE GENOMIC DNA]</scope>
    <source>
        <strain evidence="7 8">KCTC 52873</strain>
    </source>
</reference>
<dbReference type="PROSITE" id="PS51007">
    <property type="entry name" value="CYTC"/>
    <property type="match status" value="1"/>
</dbReference>
<keyword evidence="3 4" id="KW-0408">Iron</keyword>
<protein>
    <submittedName>
        <fullName evidence="7">Cytochrome c</fullName>
    </submittedName>
</protein>
<organism evidence="7 8">
    <name type="scientific">Adhaeribacter swui</name>
    <dbReference type="NCBI Taxonomy" id="2086471"/>
    <lineage>
        <taxon>Bacteria</taxon>
        <taxon>Pseudomonadati</taxon>
        <taxon>Bacteroidota</taxon>
        <taxon>Cytophagia</taxon>
        <taxon>Cytophagales</taxon>
        <taxon>Hymenobacteraceae</taxon>
        <taxon>Adhaeribacter</taxon>
    </lineage>
</organism>
<dbReference type="AlphaFoldDB" id="A0A7G7G858"/>
<dbReference type="SUPFAM" id="SSF46626">
    <property type="entry name" value="Cytochrome c"/>
    <property type="match status" value="1"/>
</dbReference>
<dbReference type="GO" id="GO:0020037">
    <property type="term" value="F:heme binding"/>
    <property type="evidence" value="ECO:0007669"/>
    <property type="project" value="InterPro"/>
</dbReference>
<dbReference type="Proteomes" id="UP000515237">
    <property type="component" value="Chromosome"/>
</dbReference>
<dbReference type="KEGG" id="aswu:HUW51_11635"/>
<evidence type="ECO:0000259" key="6">
    <source>
        <dbReference type="PROSITE" id="PS51007"/>
    </source>
</evidence>
<dbReference type="PROSITE" id="PS51257">
    <property type="entry name" value="PROKAR_LIPOPROTEIN"/>
    <property type="match status" value="1"/>
</dbReference>
<keyword evidence="2 4" id="KW-0479">Metal-binding</keyword>
<dbReference type="EMBL" id="CP055156">
    <property type="protein sequence ID" value="QNF33342.1"/>
    <property type="molecule type" value="Genomic_DNA"/>
</dbReference>
<sequence length="215" mass="22746">MENLKFLKITNLSWFLAGVLLLTGACTASQTTSKSSASSLISAAPVTKADSPEWPSTFGFGKPATPQEIALLDIDVRPDGKGLPSGSGTVLAGKAVYAVKCAACHGKTGVEGPNNRLVSVAENEAAGTESNKEKTIGNYWPYATTLFDYIRRAMPFNAPGSLTNEEVYALTAFLLNANKIIPAEASINAETLPKVVMPAQKLFVPDDRKGGPEIR</sequence>
<dbReference type="RefSeq" id="WP_185274194.1">
    <property type="nucleotide sequence ID" value="NZ_CP055156.1"/>
</dbReference>
<dbReference type="InterPro" id="IPR051459">
    <property type="entry name" value="Cytochrome_c-type_DH"/>
</dbReference>
<feature type="domain" description="Cytochrome c" evidence="6">
    <location>
        <begin position="88"/>
        <end position="178"/>
    </location>
</feature>
<keyword evidence="1 4" id="KW-0349">Heme</keyword>
<evidence type="ECO:0000256" key="4">
    <source>
        <dbReference type="PROSITE-ProRule" id="PRU00433"/>
    </source>
</evidence>
<proteinExistence type="predicted"/>
<dbReference type="GO" id="GO:0046872">
    <property type="term" value="F:metal ion binding"/>
    <property type="evidence" value="ECO:0007669"/>
    <property type="project" value="UniProtKB-KW"/>
</dbReference>
<dbReference type="PANTHER" id="PTHR35008:SF8">
    <property type="entry name" value="ALCOHOL DEHYDROGENASE CYTOCHROME C SUBUNIT"/>
    <property type="match status" value="1"/>
</dbReference>
<gene>
    <name evidence="7" type="ORF">HUW51_11635</name>
</gene>
<dbReference type="GO" id="GO:0009055">
    <property type="term" value="F:electron transfer activity"/>
    <property type="evidence" value="ECO:0007669"/>
    <property type="project" value="InterPro"/>
</dbReference>
<feature type="chain" id="PRO_5028883272" evidence="5">
    <location>
        <begin position="29"/>
        <end position="215"/>
    </location>
</feature>
<keyword evidence="8" id="KW-1185">Reference proteome</keyword>
<evidence type="ECO:0000313" key="8">
    <source>
        <dbReference type="Proteomes" id="UP000515237"/>
    </source>
</evidence>